<keyword evidence="2" id="KW-1185">Reference proteome</keyword>
<reference evidence="1 2" key="1">
    <citation type="submission" date="2021-01" db="EMBL/GenBank/DDBJ databases">
        <title>Whole genome shotgun sequence of Asanoa siamensis NBRC 107932.</title>
        <authorList>
            <person name="Komaki H."/>
            <person name="Tamura T."/>
        </authorList>
    </citation>
    <scope>NUCLEOTIDE SEQUENCE [LARGE SCALE GENOMIC DNA]</scope>
    <source>
        <strain evidence="1 2">NBRC 107932</strain>
    </source>
</reference>
<accession>A0ABQ4CMS5</accession>
<protein>
    <submittedName>
        <fullName evidence="1">Uncharacterized protein</fullName>
    </submittedName>
</protein>
<sequence>MSGPRDFRSRYPRLAEAGTAVPAVLTEPAGRLRDGSADALARRLLTRVRTAIAEADLPPTHGLDGEATDYTKRVVEANDGVPVDIVLDSIGGRVFTAPSCRTATRA</sequence>
<evidence type="ECO:0000313" key="1">
    <source>
        <dbReference type="EMBL" id="GIF72582.1"/>
    </source>
</evidence>
<organism evidence="1 2">
    <name type="scientific">Asanoa siamensis</name>
    <dbReference type="NCBI Taxonomy" id="926357"/>
    <lineage>
        <taxon>Bacteria</taxon>
        <taxon>Bacillati</taxon>
        <taxon>Actinomycetota</taxon>
        <taxon>Actinomycetes</taxon>
        <taxon>Micromonosporales</taxon>
        <taxon>Micromonosporaceae</taxon>
        <taxon>Asanoa</taxon>
    </lineage>
</organism>
<name>A0ABQ4CMS5_9ACTN</name>
<proteinExistence type="predicted"/>
<dbReference type="Proteomes" id="UP000604117">
    <property type="component" value="Unassembled WGS sequence"/>
</dbReference>
<evidence type="ECO:0000313" key="2">
    <source>
        <dbReference type="Proteomes" id="UP000604117"/>
    </source>
</evidence>
<comment type="caution">
    <text evidence="1">The sequence shown here is derived from an EMBL/GenBank/DDBJ whole genome shotgun (WGS) entry which is preliminary data.</text>
</comment>
<dbReference type="RefSeq" id="WP_203712129.1">
    <property type="nucleotide sequence ID" value="NZ_BONE01000012.1"/>
</dbReference>
<dbReference type="EMBL" id="BONE01000012">
    <property type="protein sequence ID" value="GIF72582.1"/>
    <property type="molecule type" value="Genomic_DNA"/>
</dbReference>
<gene>
    <name evidence="1" type="ORF">Asi02nite_21000</name>
</gene>